<dbReference type="CDD" id="cd02440">
    <property type="entry name" value="AdoMet_MTases"/>
    <property type="match status" value="1"/>
</dbReference>
<reference evidence="3 4" key="1">
    <citation type="journal article" date="2019" name="Nat. Ecol. Evol.">
        <title>Megaphylogeny resolves global patterns of mushroom evolution.</title>
        <authorList>
            <person name="Varga T."/>
            <person name="Krizsan K."/>
            <person name="Foldi C."/>
            <person name="Dima B."/>
            <person name="Sanchez-Garcia M."/>
            <person name="Sanchez-Ramirez S."/>
            <person name="Szollosi G.J."/>
            <person name="Szarkandi J.G."/>
            <person name="Papp V."/>
            <person name="Albert L."/>
            <person name="Andreopoulos W."/>
            <person name="Angelini C."/>
            <person name="Antonin V."/>
            <person name="Barry K.W."/>
            <person name="Bougher N.L."/>
            <person name="Buchanan P."/>
            <person name="Buyck B."/>
            <person name="Bense V."/>
            <person name="Catcheside P."/>
            <person name="Chovatia M."/>
            <person name="Cooper J."/>
            <person name="Damon W."/>
            <person name="Desjardin D."/>
            <person name="Finy P."/>
            <person name="Geml J."/>
            <person name="Haridas S."/>
            <person name="Hughes K."/>
            <person name="Justo A."/>
            <person name="Karasinski D."/>
            <person name="Kautmanova I."/>
            <person name="Kiss B."/>
            <person name="Kocsube S."/>
            <person name="Kotiranta H."/>
            <person name="LaButti K.M."/>
            <person name="Lechner B.E."/>
            <person name="Liimatainen K."/>
            <person name="Lipzen A."/>
            <person name="Lukacs Z."/>
            <person name="Mihaltcheva S."/>
            <person name="Morgado L.N."/>
            <person name="Niskanen T."/>
            <person name="Noordeloos M.E."/>
            <person name="Ohm R.A."/>
            <person name="Ortiz-Santana B."/>
            <person name="Ovrebo C."/>
            <person name="Racz N."/>
            <person name="Riley R."/>
            <person name="Savchenko A."/>
            <person name="Shiryaev A."/>
            <person name="Soop K."/>
            <person name="Spirin V."/>
            <person name="Szebenyi C."/>
            <person name="Tomsovsky M."/>
            <person name="Tulloss R.E."/>
            <person name="Uehling J."/>
            <person name="Grigoriev I.V."/>
            <person name="Vagvolgyi C."/>
            <person name="Papp T."/>
            <person name="Martin F.M."/>
            <person name="Miettinen O."/>
            <person name="Hibbett D.S."/>
            <person name="Nagy L.G."/>
        </authorList>
    </citation>
    <scope>NUCLEOTIDE SEQUENCE [LARGE SCALE GENOMIC DNA]</scope>
    <source>
        <strain evidence="3 4">CBS 309.79</strain>
    </source>
</reference>
<feature type="compositionally biased region" description="Polar residues" evidence="1">
    <location>
        <begin position="229"/>
        <end position="242"/>
    </location>
</feature>
<feature type="region of interest" description="Disordered" evidence="1">
    <location>
        <begin position="646"/>
        <end position="667"/>
    </location>
</feature>
<feature type="region of interest" description="Disordered" evidence="1">
    <location>
        <begin position="543"/>
        <end position="619"/>
    </location>
</feature>
<sequence>MPVHSGQGHPPIDPPVLSRRRSNSVQNPLVRPRVQRTHSNPSEDKLVLPQPIQFTSSSPPPPPRPYRNPARTSVSTQHVIPPSPHAGTRAELVFPRVPRTGPQEEITPWELEPFPAENVVGTSPSPSQAVASASASSGPSTSLSSFVRRRKSTGARVFRPKSTPPVRNSPTSAHATPASQSTLLPKLGPVKPIRPALVSQSSSSSTITVKAAQKSQSVLVAELSSTIGEASPSALRSSTAQAKANDDDHHVQQNSTRTVQQSAPSLATNPSFSTADRTILAELKRSLQARESQFMQKAGQKHHAYPRKEVPYPRSYERSTVDWDVWETLFCQQLCGSLTWHVFETHPGRVLDLGCGAGTWILECARAWKNCTFVGVDVVPLHPDLTRVGSDLAHRVTWHQANFLERLPFPDGEFDYVHVKRVARGVPEDKWDFLLEELTRVMKPGAAFEMIEEDLFFPGQSGSDIDEDDVADDQESVVSEESKDRSSTGRDDNHRESIPPTSAIPAIQGADAPSMSTSHSLPISGLTDISLPPALTLDRLTNSTEGATQSSTSINSTKTVTSFPSYPPNGTPTLPSQYDDTAVKVAPPKKGRSSRPSSSSSKLGIGNSSIPSIMSAHNSPAMGNREPIAFFVSTSLPAALHPGQVATQTSPRLTASATEGASGPPKPQGDVFLLRAMSKPLGNPRDHSLLNKIYREMHSSRFINLNPLSILANSLGLYLKDVRTHPPLQFFFPPTEALLSDQSSEAVTDSSDTEDPSGSQLHRSGRDIADVALAASPYAKRRRSSTAASYTMNLLGVEEEDHYLSMRDLMQEKSQYVKLDESRTAGFAPSTRPGQHQRFRDSGKPRDTSPSASFHPMDGFAESMDSIANHTNHMLTRSRLPNETLRFDVRTLNLHLAMRVAEILACSEAMWEWVVEFQRQRKQKRAADEKVAARRSRAGSLAGQGDTRANVARNPAEQKLFVIEQLSRSDFDELLFNFKLDMREQAILGGVLEDRFGWTSLPSNPLEQDIFDKACEKWEEYLIACREQEQLEQETRRLHYPDAKYRKRRNSSSSNITELPTHSSTSHALSESGRPLSTRPTASASSTNQPHSLPAGQRRSPEKLKLSRAMRVFVAWKEG</sequence>
<feature type="domain" description="Methyltransferase" evidence="2">
    <location>
        <begin position="350"/>
        <end position="445"/>
    </location>
</feature>
<dbReference type="Gene3D" id="3.40.50.150">
    <property type="entry name" value="Vaccinia Virus protein VP39"/>
    <property type="match status" value="1"/>
</dbReference>
<protein>
    <recommendedName>
        <fullName evidence="2">Methyltransferase domain-containing protein</fullName>
    </recommendedName>
</protein>
<dbReference type="OrthoDB" id="2013972at2759"/>
<dbReference type="InterPro" id="IPR029063">
    <property type="entry name" value="SAM-dependent_MTases_sf"/>
</dbReference>
<organism evidence="3 4">
    <name type="scientific">Pterulicium gracile</name>
    <dbReference type="NCBI Taxonomy" id="1884261"/>
    <lineage>
        <taxon>Eukaryota</taxon>
        <taxon>Fungi</taxon>
        <taxon>Dikarya</taxon>
        <taxon>Basidiomycota</taxon>
        <taxon>Agaricomycotina</taxon>
        <taxon>Agaricomycetes</taxon>
        <taxon>Agaricomycetidae</taxon>
        <taxon>Agaricales</taxon>
        <taxon>Pleurotineae</taxon>
        <taxon>Pterulaceae</taxon>
        <taxon>Pterulicium</taxon>
    </lineage>
</organism>
<feature type="region of interest" description="Disordered" evidence="1">
    <location>
        <begin position="459"/>
        <end position="521"/>
    </location>
</feature>
<keyword evidence="4" id="KW-1185">Reference proteome</keyword>
<feature type="region of interest" description="Disordered" evidence="1">
    <location>
        <begin position="741"/>
        <end position="766"/>
    </location>
</feature>
<feature type="compositionally biased region" description="Polar residues" evidence="1">
    <location>
        <begin position="1056"/>
        <end position="1069"/>
    </location>
</feature>
<feature type="region of interest" description="Disordered" evidence="1">
    <location>
        <begin position="229"/>
        <end position="271"/>
    </location>
</feature>
<feature type="compositionally biased region" description="Basic and acidic residues" evidence="1">
    <location>
        <begin position="480"/>
        <end position="497"/>
    </location>
</feature>
<feature type="compositionally biased region" description="Polar residues" evidence="1">
    <location>
        <begin position="543"/>
        <end position="564"/>
    </location>
</feature>
<dbReference type="PANTHER" id="PTHR43591">
    <property type="entry name" value="METHYLTRANSFERASE"/>
    <property type="match status" value="1"/>
</dbReference>
<dbReference type="AlphaFoldDB" id="A0A5C3QRR5"/>
<feature type="compositionally biased region" description="Polar residues" evidence="1">
    <location>
        <begin position="646"/>
        <end position="659"/>
    </location>
</feature>
<evidence type="ECO:0000256" key="1">
    <source>
        <dbReference type="SAM" id="MobiDB-lite"/>
    </source>
</evidence>
<feature type="compositionally biased region" description="Polar residues" evidence="1">
    <location>
        <begin position="165"/>
        <end position="183"/>
    </location>
</feature>
<feature type="compositionally biased region" description="Acidic residues" evidence="1">
    <location>
        <begin position="464"/>
        <end position="475"/>
    </location>
</feature>
<feature type="region of interest" description="Disordered" evidence="1">
    <location>
        <begin position="1042"/>
        <end position="1104"/>
    </location>
</feature>
<feature type="compositionally biased region" description="Low complexity" evidence="1">
    <location>
        <begin position="594"/>
        <end position="610"/>
    </location>
</feature>
<feature type="region of interest" description="Disordered" evidence="1">
    <location>
        <begin position="823"/>
        <end position="855"/>
    </location>
</feature>
<feature type="compositionally biased region" description="Polar residues" evidence="1">
    <location>
        <begin position="1078"/>
        <end position="1091"/>
    </location>
</feature>
<dbReference type="Pfam" id="PF13649">
    <property type="entry name" value="Methyltransf_25"/>
    <property type="match status" value="1"/>
</dbReference>
<proteinExistence type="predicted"/>
<feature type="region of interest" description="Disordered" evidence="1">
    <location>
        <begin position="925"/>
        <end position="947"/>
    </location>
</feature>
<feature type="compositionally biased region" description="Polar residues" evidence="1">
    <location>
        <begin position="741"/>
        <end position="762"/>
    </location>
</feature>
<dbReference type="InterPro" id="IPR041698">
    <property type="entry name" value="Methyltransf_25"/>
</dbReference>
<feature type="compositionally biased region" description="Polar residues" evidence="1">
    <location>
        <begin position="252"/>
        <end position="271"/>
    </location>
</feature>
<evidence type="ECO:0000259" key="2">
    <source>
        <dbReference type="Pfam" id="PF13649"/>
    </source>
</evidence>
<dbReference type="EMBL" id="ML178818">
    <property type="protein sequence ID" value="TFL04653.1"/>
    <property type="molecule type" value="Genomic_DNA"/>
</dbReference>
<dbReference type="PANTHER" id="PTHR43591:SF24">
    <property type="entry name" value="2-METHOXY-6-POLYPRENYL-1,4-BENZOQUINOL METHYLASE, MITOCHONDRIAL"/>
    <property type="match status" value="1"/>
</dbReference>
<feature type="region of interest" description="Disordered" evidence="1">
    <location>
        <begin position="116"/>
        <end position="189"/>
    </location>
</feature>
<evidence type="ECO:0000313" key="4">
    <source>
        <dbReference type="Proteomes" id="UP000305067"/>
    </source>
</evidence>
<feature type="compositionally biased region" description="Low complexity" evidence="1">
    <location>
        <begin position="123"/>
        <end position="145"/>
    </location>
</feature>
<name>A0A5C3QRR5_9AGAR</name>
<feature type="region of interest" description="Disordered" evidence="1">
    <location>
        <begin position="1"/>
        <end position="94"/>
    </location>
</feature>
<dbReference type="Proteomes" id="UP000305067">
    <property type="component" value="Unassembled WGS sequence"/>
</dbReference>
<dbReference type="GO" id="GO:0008168">
    <property type="term" value="F:methyltransferase activity"/>
    <property type="evidence" value="ECO:0007669"/>
    <property type="project" value="TreeGrafter"/>
</dbReference>
<dbReference type="SUPFAM" id="SSF53335">
    <property type="entry name" value="S-adenosyl-L-methionine-dependent methyltransferases"/>
    <property type="match status" value="1"/>
</dbReference>
<evidence type="ECO:0000313" key="3">
    <source>
        <dbReference type="EMBL" id="TFL04653.1"/>
    </source>
</evidence>
<feature type="compositionally biased region" description="Basic and acidic residues" evidence="1">
    <location>
        <begin position="838"/>
        <end position="847"/>
    </location>
</feature>
<gene>
    <name evidence="3" type="ORF">BDV98DRAFT_326508</name>
</gene>
<dbReference type="STRING" id="1884261.A0A5C3QRR5"/>
<accession>A0A5C3QRR5</accession>